<gene>
    <name evidence="2" type="ORF">BGAL_0020g00340</name>
</gene>
<reference evidence="2 3" key="1">
    <citation type="submission" date="2017-12" db="EMBL/GenBank/DDBJ databases">
        <title>Comparative genomics of Botrytis spp.</title>
        <authorList>
            <person name="Valero-Jimenez C.A."/>
            <person name="Tapia P."/>
            <person name="Veloso J."/>
            <person name="Silva-Moreno E."/>
            <person name="Staats M."/>
            <person name="Valdes J.H."/>
            <person name="Van Kan J.A.L."/>
        </authorList>
    </citation>
    <scope>NUCLEOTIDE SEQUENCE [LARGE SCALE GENOMIC DNA]</scope>
    <source>
        <strain evidence="2 3">MUCL435</strain>
    </source>
</reference>
<feature type="compositionally biased region" description="Polar residues" evidence="1">
    <location>
        <begin position="180"/>
        <end position="197"/>
    </location>
</feature>
<sequence length="331" mass="38452">MADRLLPWYYDDAAKEIERPFYSIDYRDIIEDIIGRFTDPASELQTFGESVRHIDYKSLSREDRNKMAIREGFTNALIELINSIEVPINFGNERLRRSLSECFDSDLSSNGKTDDVLPKIEKKETDFEGQLAKDLLDDGNGLFEKLEGKVLENSAIKNQREGNSETSHMTNRKMAEDAVDTNSVSAVSQSTEATSVPSGRYEPTDKLPWGDGNRCIFTEEDEYNYDKVDNVRNFYNKEIIAITEESALEQFRDLYGVFWEENLQRTLNEERDSGGGYIQFSIAYTQWYMILERESQHLSARPFVARMKRGWREWQKDSDPDYDMEDMKKNG</sequence>
<comment type="caution">
    <text evidence="2">The sequence shown here is derived from an EMBL/GenBank/DDBJ whole genome shotgun (WGS) entry which is preliminary data.</text>
</comment>
<feature type="region of interest" description="Disordered" evidence="1">
    <location>
        <begin position="178"/>
        <end position="204"/>
    </location>
</feature>
<evidence type="ECO:0000313" key="3">
    <source>
        <dbReference type="Proteomes" id="UP000308671"/>
    </source>
</evidence>
<name>A0A4S8RAN2_9HELO</name>
<protein>
    <submittedName>
        <fullName evidence="2">Uncharacterized protein</fullName>
    </submittedName>
</protein>
<evidence type="ECO:0000313" key="2">
    <source>
        <dbReference type="EMBL" id="THV54780.1"/>
    </source>
</evidence>
<dbReference type="EMBL" id="PQXL01000020">
    <property type="protein sequence ID" value="THV54780.1"/>
    <property type="molecule type" value="Genomic_DNA"/>
</dbReference>
<proteinExistence type="predicted"/>
<keyword evidence="3" id="KW-1185">Reference proteome</keyword>
<dbReference type="Proteomes" id="UP000308671">
    <property type="component" value="Unassembled WGS sequence"/>
</dbReference>
<evidence type="ECO:0000256" key="1">
    <source>
        <dbReference type="SAM" id="MobiDB-lite"/>
    </source>
</evidence>
<organism evidence="2 3">
    <name type="scientific">Botrytis galanthina</name>
    <dbReference type="NCBI Taxonomy" id="278940"/>
    <lineage>
        <taxon>Eukaryota</taxon>
        <taxon>Fungi</taxon>
        <taxon>Dikarya</taxon>
        <taxon>Ascomycota</taxon>
        <taxon>Pezizomycotina</taxon>
        <taxon>Leotiomycetes</taxon>
        <taxon>Helotiales</taxon>
        <taxon>Sclerotiniaceae</taxon>
        <taxon>Botrytis</taxon>
    </lineage>
</organism>
<dbReference type="AlphaFoldDB" id="A0A4S8RAN2"/>
<dbReference type="OrthoDB" id="10552856at2759"/>
<accession>A0A4S8RAN2</accession>